<dbReference type="AlphaFoldDB" id="A0A2S2E4R3"/>
<keyword evidence="4" id="KW-1185">Reference proteome</keyword>
<evidence type="ECO:0000256" key="1">
    <source>
        <dbReference type="SAM" id="SignalP"/>
    </source>
</evidence>
<evidence type="ECO:0000313" key="4">
    <source>
        <dbReference type="Proteomes" id="UP000245728"/>
    </source>
</evidence>
<protein>
    <recommendedName>
        <fullName evidence="2">DUF4097 domain-containing protein</fullName>
    </recommendedName>
</protein>
<feature type="domain" description="DUF4097" evidence="2">
    <location>
        <begin position="52"/>
        <end position="258"/>
    </location>
</feature>
<organism evidence="3 4">
    <name type="scientific">Saliniradius amylolyticus</name>
    <dbReference type="NCBI Taxonomy" id="2183582"/>
    <lineage>
        <taxon>Bacteria</taxon>
        <taxon>Pseudomonadati</taxon>
        <taxon>Pseudomonadota</taxon>
        <taxon>Gammaproteobacteria</taxon>
        <taxon>Alteromonadales</taxon>
        <taxon>Alteromonadaceae</taxon>
        <taxon>Saliniradius</taxon>
    </lineage>
</organism>
<dbReference type="EMBL" id="CP029347">
    <property type="protein sequence ID" value="AWL12635.1"/>
    <property type="molecule type" value="Genomic_DNA"/>
</dbReference>
<dbReference type="InterPro" id="IPR025164">
    <property type="entry name" value="Toastrack_DUF4097"/>
</dbReference>
<dbReference type="Pfam" id="PF13349">
    <property type="entry name" value="DUF4097"/>
    <property type="match status" value="1"/>
</dbReference>
<dbReference type="KEGG" id="salh:HMF8227_02177"/>
<feature type="signal peptide" evidence="1">
    <location>
        <begin position="1"/>
        <end position="20"/>
    </location>
</feature>
<dbReference type="Proteomes" id="UP000245728">
    <property type="component" value="Chromosome"/>
</dbReference>
<proteinExistence type="predicted"/>
<sequence length="318" mass="34561">MRTLIGLTALAVLCSPLALAGEKVDKSLSVANPGGVRVIVEHMNGEADIRGWDKAEVKVTGELSDRAEEFIFEQRGNEVLIKVEMPRKSYSDWDKDEGDDLEIWLPRQGQLDYESINADVLIEKVSGDVDVTTVNGDIRLLHLPGRLRVDSVNGEVEARGLSGDIRIETVNGDIEESGNTAEEIRYTVVNGDMELETTARRVHVSSVNGDMELNLQQVDSLTIDTVGGDVDATLALSERARVEGSTVSGDIRLTLPKDTQASFSLEGHAGGDLRNNLSADKVKRDKYGPGRRLEFTTGSGAARVEMSTISGRLGLEKQ</sequence>
<reference evidence="3 4" key="1">
    <citation type="submission" date="2018-05" db="EMBL/GenBank/DDBJ databases">
        <title>Salinimonas sp. HMF8227 Genome sequencing and assembly.</title>
        <authorList>
            <person name="Kang H."/>
            <person name="Kang J."/>
            <person name="Cha I."/>
            <person name="Kim H."/>
            <person name="Joh K."/>
        </authorList>
    </citation>
    <scope>NUCLEOTIDE SEQUENCE [LARGE SCALE GENOMIC DNA]</scope>
    <source>
        <strain evidence="3 4">HMF8227</strain>
    </source>
</reference>
<keyword evidence="1" id="KW-0732">Signal</keyword>
<feature type="chain" id="PRO_5015540003" description="DUF4097 domain-containing protein" evidence="1">
    <location>
        <begin position="21"/>
        <end position="318"/>
    </location>
</feature>
<gene>
    <name evidence="3" type="ORF">HMF8227_02177</name>
</gene>
<evidence type="ECO:0000259" key="2">
    <source>
        <dbReference type="Pfam" id="PF13349"/>
    </source>
</evidence>
<accession>A0A2S2E4R3</accession>
<evidence type="ECO:0000313" key="3">
    <source>
        <dbReference type="EMBL" id="AWL12635.1"/>
    </source>
</evidence>
<name>A0A2S2E4R3_9ALTE</name>